<feature type="transmembrane region" description="Helical" evidence="6">
    <location>
        <begin position="396"/>
        <end position="414"/>
    </location>
</feature>
<feature type="transmembrane region" description="Helical" evidence="6">
    <location>
        <begin position="213"/>
        <end position="230"/>
    </location>
</feature>
<dbReference type="AlphaFoldDB" id="A0AA40JZ67"/>
<dbReference type="Pfam" id="PF00892">
    <property type="entry name" value="EamA"/>
    <property type="match status" value="1"/>
</dbReference>
<evidence type="ECO:0000259" key="7">
    <source>
        <dbReference type="Pfam" id="PF00892"/>
    </source>
</evidence>
<keyword evidence="9" id="KW-1185">Reference proteome</keyword>
<gene>
    <name evidence="8" type="ORF">B0T18DRAFT_331880</name>
</gene>
<accession>A0AA40JZ67</accession>
<evidence type="ECO:0000256" key="1">
    <source>
        <dbReference type="ARBA" id="ARBA00004141"/>
    </source>
</evidence>
<feature type="transmembrane region" description="Helical" evidence="6">
    <location>
        <begin position="123"/>
        <end position="142"/>
    </location>
</feature>
<evidence type="ECO:0000256" key="5">
    <source>
        <dbReference type="SAM" id="MobiDB-lite"/>
    </source>
</evidence>
<reference evidence="8" key="1">
    <citation type="submission" date="2023-06" db="EMBL/GenBank/DDBJ databases">
        <title>Genome-scale phylogeny and comparative genomics of the fungal order Sordariales.</title>
        <authorList>
            <consortium name="Lawrence Berkeley National Laboratory"/>
            <person name="Hensen N."/>
            <person name="Bonometti L."/>
            <person name="Westerberg I."/>
            <person name="Brannstrom I.O."/>
            <person name="Guillou S."/>
            <person name="Cros-Aarteil S."/>
            <person name="Calhoun S."/>
            <person name="Haridas S."/>
            <person name="Kuo A."/>
            <person name="Mondo S."/>
            <person name="Pangilinan J."/>
            <person name="Riley R."/>
            <person name="LaButti K."/>
            <person name="Andreopoulos B."/>
            <person name="Lipzen A."/>
            <person name="Chen C."/>
            <person name="Yanf M."/>
            <person name="Daum C."/>
            <person name="Ng V."/>
            <person name="Clum A."/>
            <person name="Steindorff A."/>
            <person name="Ohm R."/>
            <person name="Martin F."/>
            <person name="Silar P."/>
            <person name="Natvig D."/>
            <person name="Lalanne C."/>
            <person name="Gautier V."/>
            <person name="Ament-velasquez S.L."/>
            <person name="Kruys A."/>
            <person name="Hutchinson M.I."/>
            <person name="Powell A.J."/>
            <person name="Barry K."/>
            <person name="Miller A.N."/>
            <person name="Grigoriev I.V."/>
            <person name="Debuchy R."/>
            <person name="Gladieux P."/>
            <person name="Thoren M.H."/>
            <person name="Johannesson H."/>
        </authorList>
    </citation>
    <scope>NUCLEOTIDE SEQUENCE</scope>
    <source>
        <strain evidence="8">SMH3187-1</strain>
    </source>
</reference>
<evidence type="ECO:0000313" key="9">
    <source>
        <dbReference type="Proteomes" id="UP001172155"/>
    </source>
</evidence>
<organism evidence="8 9">
    <name type="scientific">Schizothecium vesticola</name>
    <dbReference type="NCBI Taxonomy" id="314040"/>
    <lineage>
        <taxon>Eukaryota</taxon>
        <taxon>Fungi</taxon>
        <taxon>Dikarya</taxon>
        <taxon>Ascomycota</taxon>
        <taxon>Pezizomycotina</taxon>
        <taxon>Sordariomycetes</taxon>
        <taxon>Sordariomycetidae</taxon>
        <taxon>Sordariales</taxon>
        <taxon>Schizotheciaceae</taxon>
        <taxon>Schizothecium</taxon>
    </lineage>
</organism>
<sequence length="518" mass="55978">MKRTSQDSGDRDVIDHLDYMEDVQGKKTTGSSHLIPMGLRSRSASPFSRHGMASPARVTGLGPTSSTYLSGSWTTTRKQSWGRFWSRHRGVILVGCAQIFGALMNLSARLLELDGEGMHPFQILFFRMSITTVCSILYMWYTKVPHFPLGPKEVRGLLVARGLSGFFGIYGMWWSMMYLPLAEATVIAFLAPAIAGYICYLFLGYPYTVKERVATFIALAGVILIARPTSLFGSHPSPSPAAAAPNNSTTATTGTPHLLPGQDPTPAQRLTAIGIALVGVVGASGAYVTIKWIGPRAHPLISVTYFSVWSTVVSTTALLLAPLLKINQPALRFALPASGYQWVLLGALGVCGFVMQFMMTAGLGGERGNRATAMLYTHMLFAAGFDRWVFGVRMPLVSLGGCGLIVGSALWAALSKKEGGEGGRRGGWGWEMWKRGCPCWGSEGATGVRRRTEGRGGRRWKRGDGSCLVPCLDGKTAFGFELGVQGNIRIISGVGYPFCRKILMFVDVQMSLKASSGY</sequence>
<evidence type="ECO:0000256" key="2">
    <source>
        <dbReference type="ARBA" id="ARBA00022692"/>
    </source>
</evidence>
<dbReference type="InterPro" id="IPR037185">
    <property type="entry name" value="EmrE-like"/>
</dbReference>
<feature type="transmembrane region" description="Helical" evidence="6">
    <location>
        <begin position="270"/>
        <end position="288"/>
    </location>
</feature>
<dbReference type="PANTHER" id="PTHR22911:SF6">
    <property type="entry name" value="SOLUTE CARRIER FAMILY 35 MEMBER G1"/>
    <property type="match status" value="1"/>
</dbReference>
<feature type="transmembrane region" description="Helical" evidence="6">
    <location>
        <begin position="340"/>
        <end position="361"/>
    </location>
</feature>
<comment type="subcellular location">
    <subcellularLocation>
        <location evidence="1">Membrane</location>
        <topology evidence="1">Multi-pass membrane protein</topology>
    </subcellularLocation>
</comment>
<dbReference type="InterPro" id="IPR000620">
    <property type="entry name" value="EamA_dom"/>
</dbReference>
<keyword evidence="2 6" id="KW-0812">Transmembrane</keyword>
<feature type="transmembrane region" description="Helical" evidence="6">
    <location>
        <begin position="186"/>
        <end position="206"/>
    </location>
</feature>
<protein>
    <recommendedName>
        <fullName evidence="7">EamA domain-containing protein</fullName>
    </recommendedName>
</protein>
<dbReference type="PANTHER" id="PTHR22911">
    <property type="entry name" value="ACYL-MALONYL CONDENSING ENZYME-RELATED"/>
    <property type="match status" value="1"/>
</dbReference>
<feature type="region of interest" description="Disordered" evidence="5">
    <location>
        <begin position="236"/>
        <end position="260"/>
    </location>
</feature>
<keyword evidence="3 6" id="KW-1133">Transmembrane helix</keyword>
<evidence type="ECO:0000256" key="4">
    <source>
        <dbReference type="ARBA" id="ARBA00023136"/>
    </source>
</evidence>
<feature type="transmembrane region" description="Helical" evidence="6">
    <location>
        <begin position="90"/>
        <end position="111"/>
    </location>
</feature>
<feature type="transmembrane region" description="Helical" evidence="6">
    <location>
        <begin position="154"/>
        <end position="174"/>
    </location>
</feature>
<keyword evidence="4 6" id="KW-0472">Membrane</keyword>
<name>A0AA40JZ67_9PEZI</name>
<dbReference type="Proteomes" id="UP001172155">
    <property type="component" value="Unassembled WGS sequence"/>
</dbReference>
<feature type="domain" description="EamA" evidence="7">
    <location>
        <begin position="90"/>
        <end position="226"/>
    </location>
</feature>
<dbReference type="GO" id="GO:0016020">
    <property type="term" value="C:membrane"/>
    <property type="evidence" value="ECO:0007669"/>
    <property type="project" value="UniProtKB-SubCell"/>
</dbReference>
<evidence type="ECO:0000256" key="6">
    <source>
        <dbReference type="SAM" id="Phobius"/>
    </source>
</evidence>
<evidence type="ECO:0000313" key="8">
    <source>
        <dbReference type="EMBL" id="KAK0740518.1"/>
    </source>
</evidence>
<evidence type="ECO:0000256" key="3">
    <source>
        <dbReference type="ARBA" id="ARBA00022989"/>
    </source>
</evidence>
<dbReference type="SUPFAM" id="SSF103481">
    <property type="entry name" value="Multidrug resistance efflux transporter EmrE"/>
    <property type="match status" value="1"/>
</dbReference>
<feature type="transmembrane region" description="Helical" evidence="6">
    <location>
        <begin position="300"/>
        <end position="320"/>
    </location>
</feature>
<feature type="compositionally biased region" description="Low complexity" evidence="5">
    <location>
        <begin position="236"/>
        <end position="257"/>
    </location>
</feature>
<dbReference type="EMBL" id="JAUKUD010000006">
    <property type="protein sequence ID" value="KAK0740518.1"/>
    <property type="molecule type" value="Genomic_DNA"/>
</dbReference>
<comment type="caution">
    <text evidence="8">The sequence shown here is derived from an EMBL/GenBank/DDBJ whole genome shotgun (WGS) entry which is preliminary data.</text>
</comment>
<proteinExistence type="predicted"/>